<gene>
    <name evidence="1" type="ORF">K504DRAFT_344385</name>
</gene>
<dbReference type="OrthoDB" id="3786918at2759"/>
<evidence type="ECO:0000313" key="1">
    <source>
        <dbReference type="EMBL" id="KAF2714713.1"/>
    </source>
</evidence>
<dbReference type="Proteomes" id="UP000799428">
    <property type="component" value="Unassembled WGS sequence"/>
</dbReference>
<dbReference type="AlphaFoldDB" id="A0A6G1KQ19"/>
<feature type="non-terminal residue" evidence="1">
    <location>
        <position position="1"/>
    </location>
</feature>
<protein>
    <submittedName>
        <fullName evidence="1">Uncharacterized protein</fullName>
    </submittedName>
</protein>
<keyword evidence="2" id="KW-1185">Reference proteome</keyword>
<proteinExistence type="predicted"/>
<name>A0A6G1KQ19_9PLEO</name>
<feature type="non-terminal residue" evidence="1">
    <location>
        <position position="230"/>
    </location>
</feature>
<reference evidence="1" key="1">
    <citation type="journal article" date="2020" name="Stud. Mycol.">
        <title>101 Dothideomycetes genomes: a test case for predicting lifestyles and emergence of pathogens.</title>
        <authorList>
            <person name="Haridas S."/>
            <person name="Albert R."/>
            <person name="Binder M."/>
            <person name="Bloem J."/>
            <person name="Labutti K."/>
            <person name="Salamov A."/>
            <person name="Andreopoulos B."/>
            <person name="Baker S."/>
            <person name="Barry K."/>
            <person name="Bills G."/>
            <person name="Bluhm B."/>
            <person name="Cannon C."/>
            <person name="Castanera R."/>
            <person name="Culley D."/>
            <person name="Daum C."/>
            <person name="Ezra D."/>
            <person name="Gonzalez J."/>
            <person name="Henrissat B."/>
            <person name="Kuo A."/>
            <person name="Liang C."/>
            <person name="Lipzen A."/>
            <person name="Lutzoni F."/>
            <person name="Magnuson J."/>
            <person name="Mondo S."/>
            <person name="Nolan M."/>
            <person name="Ohm R."/>
            <person name="Pangilinan J."/>
            <person name="Park H.-J."/>
            <person name="Ramirez L."/>
            <person name="Alfaro M."/>
            <person name="Sun H."/>
            <person name="Tritt A."/>
            <person name="Yoshinaga Y."/>
            <person name="Zwiers L.-H."/>
            <person name="Turgeon B."/>
            <person name="Goodwin S."/>
            <person name="Spatafora J."/>
            <person name="Crous P."/>
            <person name="Grigoriev I."/>
        </authorList>
    </citation>
    <scope>NUCLEOTIDE SEQUENCE</scope>
    <source>
        <strain evidence="1">CBS 279.74</strain>
    </source>
</reference>
<sequence length="230" mass="27339">GLILNRDYSSSSHLSILLVCRQFRHDFTALAFQCTRFHISNMYTPFTDLLRPLCDIHIRSLRKIVVVAGAKHFREMVHWVRYPWNMENLKLEELTVAMHRSTYSHYPADFTTDLVGMLRRLQNVKVLKFMLNGATVKGFFKTWYNRLIGLVLKEDHFQRYDAPGAPNLEDTWWTWNYDENARWFDLLAHTPKPVMVEGEYMEMVKPLVQKLVRDMEEEEEDHDPRVINGF</sequence>
<evidence type="ECO:0000313" key="2">
    <source>
        <dbReference type="Proteomes" id="UP000799428"/>
    </source>
</evidence>
<dbReference type="EMBL" id="MU005764">
    <property type="protein sequence ID" value="KAF2714713.1"/>
    <property type="molecule type" value="Genomic_DNA"/>
</dbReference>
<accession>A0A6G1KQ19</accession>
<organism evidence="1 2">
    <name type="scientific">Pleomassaria siparia CBS 279.74</name>
    <dbReference type="NCBI Taxonomy" id="1314801"/>
    <lineage>
        <taxon>Eukaryota</taxon>
        <taxon>Fungi</taxon>
        <taxon>Dikarya</taxon>
        <taxon>Ascomycota</taxon>
        <taxon>Pezizomycotina</taxon>
        <taxon>Dothideomycetes</taxon>
        <taxon>Pleosporomycetidae</taxon>
        <taxon>Pleosporales</taxon>
        <taxon>Pleomassariaceae</taxon>
        <taxon>Pleomassaria</taxon>
    </lineage>
</organism>